<accession>A0ABZ2HCY4</accession>
<feature type="transmembrane region" description="Helical" evidence="1">
    <location>
        <begin position="50"/>
        <end position="70"/>
    </location>
</feature>
<protein>
    <submittedName>
        <fullName evidence="2">Uncharacterized protein</fullName>
    </submittedName>
</protein>
<name>A0ABZ2HCY4_9RHOB</name>
<feature type="transmembrane region" description="Helical" evidence="1">
    <location>
        <begin position="7"/>
        <end position="30"/>
    </location>
</feature>
<reference evidence="2 3" key="1">
    <citation type="submission" date="2023-10" db="EMBL/GenBank/DDBJ databases">
        <title>Roseovarius strain S88 nov., isolated from a marine algae.</title>
        <authorList>
            <person name="Lee M.W."/>
            <person name="Lee J.K."/>
            <person name="Kim J.M."/>
            <person name="Choi D.G."/>
            <person name="Baek J.H."/>
            <person name="Bayburt H."/>
            <person name="Jung J.J."/>
            <person name="Han D.M."/>
            <person name="Jeon C.O."/>
        </authorList>
    </citation>
    <scope>NUCLEOTIDE SEQUENCE [LARGE SCALE GENOMIC DNA]</scope>
    <source>
        <strain evidence="2 3">S88</strain>
    </source>
</reference>
<organism evidence="2 3">
    <name type="scientific">Roseovarius phycicola</name>
    <dbReference type="NCBI Taxonomy" id="3080976"/>
    <lineage>
        <taxon>Bacteria</taxon>
        <taxon>Pseudomonadati</taxon>
        <taxon>Pseudomonadota</taxon>
        <taxon>Alphaproteobacteria</taxon>
        <taxon>Rhodobacterales</taxon>
        <taxon>Roseobacteraceae</taxon>
        <taxon>Roseovarius</taxon>
    </lineage>
</organism>
<evidence type="ECO:0000313" key="3">
    <source>
        <dbReference type="Proteomes" id="UP001364156"/>
    </source>
</evidence>
<proteinExistence type="predicted"/>
<evidence type="ECO:0000313" key="2">
    <source>
        <dbReference type="EMBL" id="WWR45650.1"/>
    </source>
</evidence>
<dbReference type="Proteomes" id="UP001364156">
    <property type="component" value="Chromosome"/>
</dbReference>
<dbReference type="EMBL" id="CP146069">
    <property type="protein sequence ID" value="WWR45650.1"/>
    <property type="molecule type" value="Genomic_DNA"/>
</dbReference>
<evidence type="ECO:0000256" key="1">
    <source>
        <dbReference type="SAM" id="Phobius"/>
    </source>
</evidence>
<keyword evidence="1" id="KW-0812">Transmembrane</keyword>
<keyword evidence="1" id="KW-0472">Membrane</keyword>
<sequence length="77" mass="7906">MNSYKIWALLGAVGGAGFGLVVTPLIFILVNFSSGGVTFGETVRFALANGVTWGALGLFAGIFLGVVNTVKSQPAED</sequence>
<dbReference type="RefSeq" id="WP_317057663.1">
    <property type="nucleotide sequence ID" value="NZ_CP146069.1"/>
</dbReference>
<keyword evidence="1" id="KW-1133">Transmembrane helix</keyword>
<keyword evidence="3" id="KW-1185">Reference proteome</keyword>
<gene>
    <name evidence="2" type="ORF">RZ517_12725</name>
</gene>